<evidence type="ECO:0000313" key="2">
    <source>
        <dbReference type="EMBL" id="MPM41560.1"/>
    </source>
</evidence>
<reference evidence="2" key="1">
    <citation type="submission" date="2019-08" db="EMBL/GenBank/DDBJ databases">
        <authorList>
            <person name="Kucharzyk K."/>
            <person name="Murdoch R.W."/>
            <person name="Higgins S."/>
            <person name="Loffler F."/>
        </authorList>
    </citation>
    <scope>NUCLEOTIDE SEQUENCE</scope>
</reference>
<dbReference type="AlphaFoldDB" id="A0A644ZKZ4"/>
<proteinExistence type="predicted"/>
<evidence type="ECO:0008006" key="3">
    <source>
        <dbReference type="Google" id="ProtNLM"/>
    </source>
</evidence>
<feature type="transmembrane region" description="Helical" evidence="1">
    <location>
        <begin position="39"/>
        <end position="59"/>
    </location>
</feature>
<sequence length="102" mass="10873">MNYPIVLLILGMAIVTYIPRALPAAVIDRLNFSPKAEKFLGLIPYTAMAALIFPGILTADTARPEIGIVGGAVAGILAWLKCPVIVCVIAAIAADMLLYWTF</sequence>
<protein>
    <recommendedName>
        <fullName evidence="3">Branched-chain amino acid transport protein (AzlD)</fullName>
    </recommendedName>
</protein>
<organism evidence="2">
    <name type="scientific">bioreactor metagenome</name>
    <dbReference type="NCBI Taxonomy" id="1076179"/>
    <lineage>
        <taxon>unclassified sequences</taxon>
        <taxon>metagenomes</taxon>
        <taxon>ecological metagenomes</taxon>
    </lineage>
</organism>
<keyword evidence="1" id="KW-0812">Transmembrane</keyword>
<evidence type="ECO:0000256" key="1">
    <source>
        <dbReference type="SAM" id="Phobius"/>
    </source>
</evidence>
<keyword evidence="1" id="KW-0472">Membrane</keyword>
<keyword evidence="1" id="KW-1133">Transmembrane helix</keyword>
<gene>
    <name evidence="2" type="ORF">SDC9_88215</name>
</gene>
<dbReference type="Pfam" id="PF05437">
    <property type="entry name" value="AzlD"/>
    <property type="match status" value="1"/>
</dbReference>
<comment type="caution">
    <text evidence="2">The sequence shown here is derived from an EMBL/GenBank/DDBJ whole genome shotgun (WGS) entry which is preliminary data.</text>
</comment>
<accession>A0A644ZKZ4</accession>
<feature type="transmembrane region" description="Helical" evidence="1">
    <location>
        <begin position="66"/>
        <end position="94"/>
    </location>
</feature>
<name>A0A644ZKZ4_9ZZZZ</name>
<dbReference type="EMBL" id="VSSQ01009416">
    <property type="protein sequence ID" value="MPM41560.1"/>
    <property type="molecule type" value="Genomic_DNA"/>
</dbReference>
<dbReference type="InterPro" id="IPR008407">
    <property type="entry name" value="Brnchd-chn_aa_trnsp_AzlD"/>
</dbReference>